<name>A0ABV0YB80_9TELE</name>
<comment type="caution">
    <text evidence="1">The sequence shown here is derived from an EMBL/GenBank/DDBJ whole genome shotgun (WGS) entry which is preliminary data.</text>
</comment>
<organism evidence="1 2">
    <name type="scientific">Ameca splendens</name>
    <dbReference type="NCBI Taxonomy" id="208324"/>
    <lineage>
        <taxon>Eukaryota</taxon>
        <taxon>Metazoa</taxon>
        <taxon>Chordata</taxon>
        <taxon>Craniata</taxon>
        <taxon>Vertebrata</taxon>
        <taxon>Euteleostomi</taxon>
        <taxon>Actinopterygii</taxon>
        <taxon>Neopterygii</taxon>
        <taxon>Teleostei</taxon>
        <taxon>Neoteleostei</taxon>
        <taxon>Acanthomorphata</taxon>
        <taxon>Ovalentaria</taxon>
        <taxon>Atherinomorphae</taxon>
        <taxon>Cyprinodontiformes</taxon>
        <taxon>Goodeidae</taxon>
        <taxon>Ameca</taxon>
    </lineage>
</organism>
<gene>
    <name evidence="1" type="ORF">AMECASPLE_008764</name>
</gene>
<evidence type="ECO:0000313" key="1">
    <source>
        <dbReference type="EMBL" id="MEQ2290991.1"/>
    </source>
</evidence>
<accession>A0ABV0YB80</accession>
<protein>
    <submittedName>
        <fullName evidence="1">Uncharacterized protein</fullName>
    </submittedName>
</protein>
<proteinExistence type="predicted"/>
<sequence length="129" mass="14732">MAQSQKPQQIFRGPDETVGRWLGFYSVSMKVGGHNVLPDLSATLNPFLLNCACVPSFQRTMRYCACAQIEVQMMFRKFLEFSADLHGSRLLGPVDTTSHTLHYFMKPLQFGFKHFYCQTTLFLLCSVHS</sequence>
<dbReference type="EMBL" id="JAHRIP010028690">
    <property type="protein sequence ID" value="MEQ2290991.1"/>
    <property type="molecule type" value="Genomic_DNA"/>
</dbReference>
<keyword evidence="2" id="KW-1185">Reference proteome</keyword>
<dbReference type="Proteomes" id="UP001469553">
    <property type="component" value="Unassembled WGS sequence"/>
</dbReference>
<reference evidence="1 2" key="1">
    <citation type="submission" date="2021-06" db="EMBL/GenBank/DDBJ databases">
        <authorList>
            <person name="Palmer J.M."/>
        </authorList>
    </citation>
    <scope>NUCLEOTIDE SEQUENCE [LARGE SCALE GENOMIC DNA]</scope>
    <source>
        <strain evidence="1 2">AS_MEX2019</strain>
        <tissue evidence="1">Muscle</tissue>
    </source>
</reference>
<evidence type="ECO:0000313" key="2">
    <source>
        <dbReference type="Proteomes" id="UP001469553"/>
    </source>
</evidence>